<feature type="non-terminal residue" evidence="1">
    <location>
        <position position="1"/>
    </location>
</feature>
<protein>
    <submittedName>
        <fullName evidence="1">Uncharacterized protein</fullName>
    </submittedName>
</protein>
<dbReference type="AlphaFoldDB" id="A0A0S3T4P2"/>
<sequence length="126" mass="15243">VVFGHSQILLSHLIYRVPRQEAHPLCLVLRRHQKVDALKEAEPRGGHRRRRHHPLVALHQHLRSFLRPLLRTSAVTLAQSHRLPFTLLQRCRRRKTQCRRRQTQCRRRFYPPRWFSNAQCIREGRE</sequence>
<proteinExistence type="predicted"/>
<name>A0A0S3T4P2_PHAAN</name>
<organism evidence="1 2">
    <name type="scientific">Vigna angularis var. angularis</name>
    <dbReference type="NCBI Taxonomy" id="157739"/>
    <lineage>
        <taxon>Eukaryota</taxon>
        <taxon>Viridiplantae</taxon>
        <taxon>Streptophyta</taxon>
        <taxon>Embryophyta</taxon>
        <taxon>Tracheophyta</taxon>
        <taxon>Spermatophyta</taxon>
        <taxon>Magnoliopsida</taxon>
        <taxon>eudicotyledons</taxon>
        <taxon>Gunneridae</taxon>
        <taxon>Pentapetalae</taxon>
        <taxon>rosids</taxon>
        <taxon>fabids</taxon>
        <taxon>Fabales</taxon>
        <taxon>Fabaceae</taxon>
        <taxon>Papilionoideae</taxon>
        <taxon>50 kb inversion clade</taxon>
        <taxon>NPAAA clade</taxon>
        <taxon>indigoferoid/millettioid clade</taxon>
        <taxon>Phaseoleae</taxon>
        <taxon>Vigna</taxon>
    </lineage>
</organism>
<reference evidence="1 2" key="1">
    <citation type="journal article" date="2015" name="Sci. Rep.">
        <title>The power of single molecule real-time sequencing technology in the de novo assembly of a eukaryotic genome.</title>
        <authorList>
            <person name="Sakai H."/>
            <person name="Naito K."/>
            <person name="Ogiso-Tanaka E."/>
            <person name="Takahashi Y."/>
            <person name="Iseki K."/>
            <person name="Muto C."/>
            <person name="Satou K."/>
            <person name="Teruya K."/>
            <person name="Shiroma A."/>
            <person name="Shimoji M."/>
            <person name="Hirano T."/>
            <person name="Itoh T."/>
            <person name="Kaga A."/>
            <person name="Tomooka N."/>
        </authorList>
    </citation>
    <scope>NUCLEOTIDE SEQUENCE [LARGE SCALE GENOMIC DNA]</scope>
    <source>
        <strain evidence="2">cv. Shumari</strain>
    </source>
</reference>
<dbReference type="Proteomes" id="UP000291084">
    <property type="component" value="Chromosome 10"/>
</dbReference>
<evidence type="ECO:0000313" key="2">
    <source>
        <dbReference type="Proteomes" id="UP000291084"/>
    </source>
</evidence>
<dbReference type="EMBL" id="AP015043">
    <property type="protein sequence ID" value="BAU00183.1"/>
    <property type="molecule type" value="Genomic_DNA"/>
</dbReference>
<keyword evidence="2" id="KW-1185">Reference proteome</keyword>
<evidence type="ECO:0000313" key="1">
    <source>
        <dbReference type="EMBL" id="BAU00183.1"/>
    </source>
</evidence>
<gene>
    <name evidence="1" type="primary">Vigan.10G175200</name>
    <name evidence="1" type="ORF">VIGAN_10175200</name>
</gene>
<accession>A0A0S3T4P2</accession>